<dbReference type="PANTHER" id="PTHR35936">
    <property type="entry name" value="MEMBRANE-BOUND LYTIC MUREIN TRANSGLYCOSYLASE F"/>
    <property type="match status" value="1"/>
</dbReference>
<evidence type="ECO:0000313" key="4">
    <source>
        <dbReference type="EMBL" id="RHW24735.1"/>
    </source>
</evidence>
<dbReference type="Proteomes" id="UP000283644">
    <property type="component" value="Unassembled WGS sequence"/>
</dbReference>
<reference evidence="4 5" key="1">
    <citation type="submission" date="2018-09" db="EMBL/GenBank/DDBJ databases">
        <title>Genome sequencing of Nocardioides immobilis CCTCC AB 2017083 for comparison to Nocardioides silvaticus.</title>
        <authorList>
            <person name="Li C."/>
            <person name="Wang G."/>
        </authorList>
    </citation>
    <scope>NUCLEOTIDE SEQUENCE [LARGE SCALE GENOMIC DNA]</scope>
    <source>
        <strain evidence="4 5">CCTCC AB 2017083</strain>
    </source>
</reference>
<dbReference type="CDD" id="cd01004">
    <property type="entry name" value="PBP2_MidA_like"/>
    <property type="match status" value="1"/>
</dbReference>
<proteinExistence type="predicted"/>
<feature type="signal peptide" evidence="2">
    <location>
        <begin position="1"/>
        <end position="27"/>
    </location>
</feature>
<dbReference type="SUPFAM" id="SSF53850">
    <property type="entry name" value="Periplasmic binding protein-like II"/>
    <property type="match status" value="1"/>
</dbReference>
<dbReference type="AlphaFoldDB" id="A0A417XWP8"/>
<keyword evidence="1 2" id="KW-0732">Signal</keyword>
<dbReference type="OrthoDB" id="4633994at2"/>
<organism evidence="4 5">
    <name type="scientific">Nocardioides immobilis</name>
    <dbReference type="NCBI Taxonomy" id="2049295"/>
    <lineage>
        <taxon>Bacteria</taxon>
        <taxon>Bacillati</taxon>
        <taxon>Actinomycetota</taxon>
        <taxon>Actinomycetes</taxon>
        <taxon>Propionibacteriales</taxon>
        <taxon>Nocardioidaceae</taxon>
        <taxon>Nocardioides</taxon>
    </lineage>
</organism>
<protein>
    <submittedName>
        <fullName evidence="4">ABC transporter substrate-binding protein</fullName>
    </submittedName>
</protein>
<evidence type="ECO:0000256" key="1">
    <source>
        <dbReference type="ARBA" id="ARBA00022729"/>
    </source>
</evidence>
<dbReference type="PANTHER" id="PTHR35936:SF17">
    <property type="entry name" value="ARGININE-BINDING EXTRACELLULAR PROTEIN ARTP"/>
    <property type="match status" value="1"/>
</dbReference>
<dbReference type="PROSITE" id="PS51257">
    <property type="entry name" value="PROKAR_LIPOPROTEIN"/>
    <property type="match status" value="1"/>
</dbReference>
<dbReference type="SMART" id="SM00062">
    <property type="entry name" value="PBPb"/>
    <property type="match status" value="1"/>
</dbReference>
<accession>A0A417XWP8</accession>
<dbReference type="Gene3D" id="3.40.190.10">
    <property type="entry name" value="Periplasmic binding protein-like II"/>
    <property type="match status" value="2"/>
</dbReference>
<name>A0A417XWP8_9ACTN</name>
<evidence type="ECO:0000313" key="5">
    <source>
        <dbReference type="Proteomes" id="UP000283644"/>
    </source>
</evidence>
<sequence>MTRHPRTFRLIWLPVAAAAGALLTACGGTDDADPAAGKPVASQEVDQKLHDSLPADIKEAGKVTIGTEALYPPFESFADDNETIVGLDPDLARSLGQVLGVEVEFTHTAFDGLLTALDGGRFDLVMAAITDTKDREEVYDFVDYFLTGQSIVVKAGNPEGIEEISDLCGQPVAVLKASTQEKMLGQFNEDECADDPIEIDSFPSDKDALMQVQSGRDVASFTQDAVGAYNASTIGGGNQFEIANSEALLPTPVGIVFTKEDTELRDAFKAALEKLIADGTYDEILANYQLESGAVDTVTVNGATE</sequence>
<comment type="caution">
    <text evidence="4">The sequence shown here is derived from an EMBL/GenBank/DDBJ whole genome shotgun (WGS) entry which is preliminary data.</text>
</comment>
<dbReference type="EMBL" id="QXGH01000029">
    <property type="protein sequence ID" value="RHW24735.1"/>
    <property type="molecule type" value="Genomic_DNA"/>
</dbReference>
<feature type="chain" id="PRO_5039246768" evidence="2">
    <location>
        <begin position="28"/>
        <end position="305"/>
    </location>
</feature>
<evidence type="ECO:0000259" key="3">
    <source>
        <dbReference type="SMART" id="SM00062"/>
    </source>
</evidence>
<dbReference type="RefSeq" id="WP_118927509.1">
    <property type="nucleotide sequence ID" value="NZ_QXGH01000029.1"/>
</dbReference>
<dbReference type="InterPro" id="IPR001638">
    <property type="entry name" value="Solute-binding_3/MltF_N"/>
</dbReference>
<keyword evidence="5" id="KW-1185">Reference proteome</keyword>
<feature type="domain" description="Solute-binding protein family 3/N-terminal" evidence="3">
    <location>
        <begin position="62"/>
        <end position="292"/>
    </location>
</feature>
<evidence type="ECO:0000256" key="2">
    <source>
        <dbReference type="SAM" id="SignalP"/>
    </source>
</evidence>
<dbReference type="Pfam" id="PF00497">
    <property type="entry name" value="SBP_bac_3"/>
    <property type="match status" value="1"/>
</dbReference>
<gene>
    <name evidence="4" type="ORF">D0Z08_22435</name>
</gene>